<dbReference type="Proteomes" id="UP000294902">
    <property type="component" value="Unassembled WGS sequence"/>
</dbReference>
<evidence type="ECO:0000259" key="2">
    <source>
        <dbReference type="PROSITE" id="PS50192"/>
    </source>
</evidence>
<dbReference type="InterPro" id="IPR000727">
    <property type="entry name" value="T_SNARE_dom"/>
</dbReference>
<accession>A0A4R3MT85</accession>
<dbReference type="PROSITE" id="PS50192">
    <property type="entry name" value="T_SNARE"/>
    <property type="match status" value="1"/>
</dbReference>
<evidence type="ECO:0000256" key="1">
    <source>
        <dbReference type="SAM" id="Coils"/>
    </source>
</evidence>
<dbReference type="SUPFAM" id="SSF57997">
    <property type="entry name" value="Tropomyosin"/>
    <property type="match status" value="1"/>
</dbReference>
<keyword evidence="4" id="KW-1185">Reference proteome</keyword>
<evidence type="ECO:0000313" key="3">
    <source>
        <dbReference type="EMBL" id="TCT16264.1"/>
    </source>
</evidence>
<evidence type="ECO:0000313" key="4">
    <source>
        <dbReference type="Proteomes" id="UP000294902"/>
    </source>
</evidence>
<protein>
    <recommendedName>
        <fullName evidence="2">t-SNARE coiled-coil homology domain-containing protein</fullName>
    </recommendedName>
</protein>
<keyword evidence="1" id="KW-0175">Coiled coil</keyword>
<gene>
    <name evidence="3" type="ORF">EDC18_102281</name>
</gene>
<sequence length="116" mass="13849">MKQMFNLVLNKLDKIDTRLDQIEQRLDKVEQRLDKVEQRLDKVEQRLDSLEHRMEKLEDRVDLIETTQKEMFGVVKAIEHSNYVRKAEIDSMNYKIANVEGTFNEISDIIENRKAI</sequence>
<feature type="domain" description="T-SNARE coiled-coil homology" evidence="2">
    <location>
        <begin position="1"/>
        <end position="43"/>
    </location>
</feature>
<dbReference type="Gene3D" id="1.20.1260.80">
    <property type="match status" value="1"/>
</dbReference>
<feature type="coiled-coil region" evidence="1">
    <location>
        <begin position="12"/>
        <end position="67"/>
    </location>
</feature>
<dbReference type="EMBL" id="SMAL01000002">
    <property type="protein sequence ID" value="TCT16264.1"/>
    <property type="molecule type" value="Genomic_DNA"/>
</dbReference>
<dbReference type="AlphaFoldDB" id="A0A4R3MT85"/>
<dbReference type="OrthoDB" id="1798350at2"/>
<reference evidence="3 4" key="1">
    <citation type="submission" date="2019-03" db="EMBL/GenBank/DDBJ databases">
        <title>Genomic Encyclopedia of Type Strains, Phase IV (KMG-IV): sequencing the most valuable type-strain genomes for metagenomic binning, comparative biology and taxonomic classification.</title>
        <authorList>
            <person name="Goeker M."/>
        </authorList>
    </citation>
    <scope>NUCLEOTIDE SEQUENCE [LARGE SCALE GENOMIC DNA]</scope>
    <source>
        <strain evidence="3 4">DSM 24629</strain>
    </source>
</reference>
<name>A0A4R3MT85_9FIRM</name>
<proteinExistence type="predicted"/>
<comment type="caution">
    <text evidence="3">The sequence shown here is derived from an EMBL/GenBank/DDBJ whole genome shotgun (WGS) entry which is preliminary data.</text>
</comment>
<organism evidence="3 4">
    <name type="scientific">Natranaerovirga pectinivora</name>
    <dbReference type="NCBI Taxonomy" id="682400"/>
    <lineage>
        <taxon>Bacteria</taxon>
        <taxon>Bacillati</taxon>
        <taxon>Bacillota</taxon>
        <taxon>Clostridia</taxon>
        <taxon>Lachnospirales</taxon>
        <taxon>Natranaerovirgaceae</taxon>
        <taxon>Natranaerovirga</taxon>
    </lineage>
</organism>